<evidence type="ECO:0000256" key="5">
    <source>
        <dbReference type="ARBA" id="ARBA00017058"/>
    </source>
</evidence>
<accession>A0A9X4PE79</accession>
<comment type="catalytic activity">
    <reaction evidence="11">
        <text>N(6)-(1,2-dicarboxyethyl)-AMP = fumarate + AMP</text>
        <dbReference type="Rhea" id="RHEA:16853"/>
        <dbReference type="ChEBI" id="CHEBI:29806"/>
        <dbReference type="ChEBI" id="CHEBI:57567"/>
        <dbReference type="ChEBI" id="CHEBI:456215"/>
        <dbReference type="EC" id="4.3.2.2"/>
    </reaction>
    <physiologicalReaction direction="left-to-right" evidence="11">
        <dbReference type="Rhea" id="RHEA:16854"/>
    </physiologicalReaction>
</comment>
<sequence length="455" mass="51751">MQLNALTAISPIDGRYQDKANALRDIFSEFGLLKFRVTVEVRWLQKLAATTEISEVPVLSTQANDYLNQIVENFSLADAERIKQIERTTNHDVKAVEYFLKEKSEHLPELTNISEFIHFACTSEDINNLSHGLMLKTAREQVLLPEWQQLIEDITALAQQYKSVPLLSRTHGQPASPSTIGKEMANVVYRLRRQLNQLQQAEILGKINGAVGNYNAHLSAYPNIDWHKFSQEFVESLGLTWNPYTTQIEPHDYIAELFDNIARFNTIIIDFDRDLWGYIALNHFKQRTIAGEIGSSTMPHKVNPIDFENSEGNLGLANAVMAHLASKLPISRWQRDLTDSTVLRNLGVGLGYCLIAYTATRKGISKLEVNQQHLLDELDQNWEVLAEPIQTVMRRYGIEKPYEKLKELTRGKRVDAQAMHEFIEKLAIPAEEKARLQQLTPASYIGAAVELVEKL</sequence>
<dbReference type="NCBIfam" id="NF006764">
    <property type="entry name" value="PRK09285.1"/>
    <property type="match status" value="1"/>
</dbReference>
<evidence type="ECO:0000256" key="12">
    <source>
        <dbReference type="NCBIfam" id="TIGR00928"/>
    </source>
</evidence>
<comment type="catalytic activity">
    <reaction evidence="8">
        <text>(2S)-2-[5-amino-1-(5-phospho-beta-D-ribosyl)imidazole-4-carboxamido]succinate = 5-amino-1-(5-phospho-beta-D-ribosyl)imidazole-4-carboxamide + fumarate</text>
        <dbReference type="Rhea" id="RHEA:23920"/>
        <dbReference type="ChEBI" id="CHEBI:29806"/>
        <dbReference type="ChEBI" id="CHEBI:58443"/>
        <dbReference type="ChEBI" id="CHEBI:58475"/>
        <dbReference type="EC" id="4.3.2.2"/>
    </reaction>
    <physiologicalReaction direction="left-to-right" evidence="8">
        <dbReference type="Rhea" id="RHEA:23921"/>
    </physiologicalReaction>
</comment>
<evidence type="ECO:0000256" key="7">
    <source>
        <dbReference type="ARBA" id="ARBA00023239"/>
    </source>
</evidence>
<evidence type="ECO:0000313" key="16">
    <source>
        <dbReference type="EMBL" id="MDG6895639.1"/>
    </source>
</evidence>
<dbReference type="CDD" id="cd01598">
    <property type="entry name" value="PurB"/>
    <property type="match status" value="1"/>
</dbReference>
<dbReference type="FunFam" id="1.10.275.10:FF:000003">
    <property type="entry name" value="Adenylosuccinate lyase"/>
    <property type="match status" value="1"/>
</dbReference>
<dbReference type="Gene3D" id="1.10.275.10">
    <property type="entry name" value="Fumarase/aspartase (N-terminal domain)"/>
    <property type="match status" value="1"/>
</dbReference>
<keyword evidence="7 13" id="KW-0456">Lyase</keyword>
<dbReference type="FunFam" id="1.20.200.10:FF:000004">
    <property type="entry name" value="Adenylosuccinate lyase"/>
    <property type="match status" value="1"/>
</dbReference>
<evidence type="ECO:0000259" key="15">
    <source>
        <dbReference type="Pfam" id="PF08328"/>
    </source>
</evidence>
<name>A0A9X4PE79_9PAST</name>
<dbReference type="SUPFAM" id="SSF48557">
    <property type="entry name" value="L-aspartase-like"/>
    <property type="match status" value="1"/>
</dbReference>
<dbReference type="Gene3D" id="1.10.40.30">
    <property type="entry name" value="Fumarase/aspartase (C-terminal domain)"/>
    <property type="match status" value="1"/>
</dbReference>
<dbReference type="PRINTS" id="PR00149">
    <property type="entry name" value="FUMRATELYASE"/>
</dbReference>
<evidence type="ECO:0000256" key="10">
    <source>
        <dbReference type="ARBA" id="ARBA00030717"/>
    </source>
</evidence>
<gene>
    <name evidence="16" type="ORF">A6A20_08390</name>
</gene>
<dbReference type="PROSITE" id="PS00163">
    <property type="entry name" value="FUMARATE_LYASES"/>
    <property type="match status" value="1"/>
</dbReference>
<dbReference type="EMBL" id="LWID01000001">
    <property type="protein sequence ID" value="MDG6895639.1"/>
    <property type="molecule type" value="Genomic_DNA"/>
</dbReference>
<evidence type="ECO:0000256" key="3">
    <source>
        <dbReference type="ARBA" id="ARBA00008273"/>
    </source>
</evidence>
<comment type="pathway">
    <text evidence="2 13">Purine metabolism; AMP biosynthesis via de novo pathway; AMP from IMP: step 2/2.</text>
</comment>
<dbReference type="InterPro" id="IPR008948">
    <property type="entry name" value="L-Aspartase-like"/>
</dbReference>
<dbReference type="PANTHER" id="PTHR43411">
    <property type="entry name" value="ADENYLOSUCCINATE LYASE"/>
    <property type="match status" value="1"/>
</dbReference>
<evidence type="ECO:0000256" key="8">
    <source>
        <dbReference type="ARBA" id="ARBA00024477"/>
    </source>
</evidence>
<organism evidence="16 17">
    <name type="scientific">Volucribacter amazonae</name>
    <dbReference type="NCBI Taxonomy" id="256731"/>
    <lineage>
        <taxon>Bacteria</taxon>
        <taxon>Pseudomonadati</taxon>
        <taxon>Pseudomonadota</taxon>
        <taxon>Gammaproteobacteria</taxon>
        <taxon>Pasteurellales</taxon>
        <taxon>Pasteurellaceae</taxon>
        <taxon>Volucribacter</taxon>
    </lineage>
</organism>
<evidence type="ECO:0000256" key="9">
    <source>
        <dbReference type="ARBA" id="ARBA00025012"/>
    </source>
</evidence>
<dbReference type="FunFam" id="1.10.40.30:FF:000004">
    <property type="entry name" value="Adenylosuccinate lyase"/>
    <property type="match status" value="1"/>
</dbReference>
<evidence type="ECO:0000256" key="1">
    <source>
        <dbReference type="ARBA" id="ARBA00004706"/>
    </source>
</evidence>
<evidence type="ECO:0000256" key="4">
    <source>
        <dbReference type="ARBA" id="ARBA00012339"/>
    </source>
</evidence>
<dbReference type="Gene3D" id="1.20.200.10">
    <property type="entry name" value="Fumarase/aspartase (Central domain)"/>
    <property type="match status" value="1"/>
</dbReference>
<dbReference type="Pfam" id="PF08328">
    <property type="entry name" value="ASL_C"/>
    <property type="match status" value="1"/>
</dbReference>
<evidence type="ECO:0000256" key="6">
    <source>
        <dbReference type="ARBA" id="ARBA00022755"/>
    </source>
</evidence>
<dbReference type="PANTHER" id="PTHR43411:SF1">
    <property type="entry name" value="ADENYLOSUCCINATE LYASE"/>
    <property type="match status" value="1"/>
</dbReference>
<dbReference type="RefSeq" id="WP_279573013.1">
    <property type="nucleotide sequence ID" value="NZ_LWID01000001.1"/>
</dbReference>
<dbReference type="InterPro" id="IPR020557">
    <property type="entry name" value="Fumarate_lyase_CS"/>
</dbReference>
<keyword evidence="6 13" id="KW-0658">Purine biosynthesis</keyword>
<evidence type="ECO:0000256" key="13">
    <source>
        <dbReference type="RuleBase" id="RU361172"/>
    </source>
</evidence>
<evidence type="ECO:0000313" key="17">
    <source>
        <dbReference type="Proteomes" id="UP001155500"/>
    </source>
</evidence>
<dbReference type="InterPro" id="IPR022761">
    <property type="entry name" value="Fumarate_lyase_N"/>
</dbReference>
<dbReference type="GO" id="GO:0004018">
    <property type="term" value="F:N6-(1,2-dicarboxyethyl)AMP AMP-lyase (fumarate-forming) activity"/>
    <property type="evidence" value="ECO:0007669"/>
    <property type="project" value="UniProtKB-UniRule"/>
</dbReference>
<evidence type="ECO:0000256" key="11">
    <source>
        <dbReference type="ARBA" id="ARBA00049115"/>
    </source>
</evidence>
<dbReference type="AlphaFoldDB" id="A0A9X4PE79"/>
<feature type="domain" description="Adenylosuccinate lyase PurB C-terminal" evidence="15">
    <location>
        <begin position="331"/>
        <end position="445"/>
    </location>
</feature>
<dbReference type="GO" id="GO:0006188">
    <property type="term" value="P:IMP biosynthetic process"/>
    <property type="evidence" value="ECO:0007669"/>
    <property type="project" value="InterPro"/>
</dbReference>
<comment type="function">
    <text evidence="9">Catalyzes two reactions in de novo purine nucleotide biosynthesis. Catalyzes the breakdown of 5-aminoimidazole- (N-succinylocarboxamide) ribotide (SAICAR or 2-[5-amino-1-(5-phospho-beta-D-ribosyl)imidazole-4-carboxamido]succinate) to 5-aminoimidazole-4-carboxamide ribotide (AICAR or 5-amino-1-(5-phospho-beta-D-ribosyl)imidazole-4-carboxamide) and fumarate, and of adenylosuccinate (ADS or N(6)-(1,2-dicarboxyethyl)-AMP) to adenosine monophosphate (AMP) and fumarate.</text>
</comment>
<keyword evidence="17" id="KW-1185">Reference proteome</keyword>
<comment type="pathway">
    <text evidence="1 13">Purine metabolism; IMP biosynthesis via de novo pathway; 5-amino-1-(5-phospho-D-ribosyl)imidazole-4-carboxamide from 5-amino-1-(5-phospho-D-ribosyl)imidazole-4-carboxylate: step 2/2.</text>
</comment>
<dbReference type="Pfam" id="PF00206">
    <property type="entry name" value="Lyase_1"/>
    <property type="match status" value="1"/>
</dbReference>
<dbReference type="GO" id="GO:0005829">
    <property type="term" value="C:cytosol"/>
    <property type="evidence" value="ECO:0007669"/>
    <property type="project" value="TreeGrafter"/>
</dbReference>
<dbReference type="InterPro" id="IPR024083">
    <property type="entry name" value="Fumarase/histidase_N"/>
</dbReference>
<protein>
    <recommendedName>
        <fullName evidence="5 12">Adenylosuccinate lyase</fullName>
        <shortName evidence="13">ASL</shortName>
        <ecNumber evidence="4 12">4.3.2.2</ecNumber>
    </recommendedName>
    <alternativeName>
        <fullName evidence="10 13">Adenylosuccinase</fullName>
    </alternativeName>
</protein>
<comment type="caution">
    <text evidence="16">The sequence shown here is derived from an EMBL/GenBank/DDBJ whole genome shotgun (WGS) entry which is preliminary data.</text>
</comment>
<evidence type="ECO:0000259" key="14">
    <source>
        <dbReference type="Pfam" id="PF00206"/>
    </source>
</evidence>
<dbReference type="EC" id="4.3.2.2" evidence="4 12"/>
<dbReference type="Proteomes" id="UP001155500">
    <property type="component" value="Unassembled WGS sequence"/>
</dbReference>
<dbReference type="InterPro" id="IPR000362">
    <property type="entry name" value="Fumarate_lyase_fam"/>
</dbReference>
<dbReference type="InterPro" id="IPR013539">
    <property type="entry name" value="PurB_C"/>
</dbReference>
<reference evidence="16" key="1">
    <citation type="submission" date="2016-03" db="EMBL/GenBank/DDBJ databases">
        <title>Co-evolution between Pasteurellaceae and their hosts.</title>
        <authorList>
            <person name="Hansen M.J."/>
            <person name="Bojesen A.M."/>
            <person name="Planet P."/>
        </authorList>
    </citation>
    <scope>NUCLEOTIDE SEQUENCE</scope>
    <source>
        <strain evidence="16">146/S8/89</strain>
    </source>
</reference>
<evidence type="ECO:0000256" key="2">
    <source>
        <dbReference type="ARBA" id="ARBA00004734"/>
    </source>
</evidence>
<proteinExistence type="inferred from homology"/>
<dbReference type="InterPro" id="IPR047136">
    <property type="entry name" value="PurB_bact"/>
</dbReference>
<dbReference type="InterPro" id="IPR004769">
    <property type="entry name" value="Pur_lyase"/>
</dbReference>
<comment type="similarity">
    <text evidence="3 13">Belongs to the lyase 1 family. Adenylosuccinate lyase subfamily.</text>
</comment>
<feature type="domain" description="Fumarate lyase N-terminal" evidence="14">
    <location>
        <begin position="14"/>
        <end position="312"/>
    </location>
</feature>
<dbReference type="NCBIfam" id="TIGR00928">
    <property type="entry name" value="purB"/>
    <property type="match status" value="1"/>
</dbReference>